<dbReference type="OrthoDB" id="9798760at2"/>
<accession>A0A1Y4SZ20</accession>
<sequence>MEIRQKFCTYQELADAVGCSYQQIAKVHAKRIIELFGIDKNRLPKAGLLPIEACEQYFDVTHPIEKRKESFIPTAK</sequence>
<dbReference type="RefSeq" id="WP_087358165.1">
    <property type="nucleotide sequence ID" value="NZ_AP031415.1"/>
</dbReference>
<keyword evidence="2" id="KW-1185">Reference proteome</keyword>
<evidence type="ECO:0000313" key="2">
    <source>
        <dbReference type="Proteomes" id="UP000195305"/>
    </source>
</evidence>
<proteinExistence type="predicted"/>
<reference evidence="1 2" key="1">
    <citation type="journal article" date="2018" name="BMC Genomics">
        <title>Whole genome sequencing and function prediction of 133 gut anaerobes isolated from chicken caecum in pure cultures.</title>
        <authorList>
            <person name="Medvecky M."/>
            <person name="Cejkova D."/>
            <person name="Polansky O."/>
            <person name="Karasova D."/>
            <person name="Kubasova T."/>
            <person name="Cizek A."/>
            <person name="Rychlik I."/>
        </authorList>
    </citation>
    <scope>NUCLEOTIDE SEQUENCE [LARGE SCALE GENOMIC DNA]</scope>
    <source>
        <strain evidence="1 2">An13</strain>
    </source>
</reference>
<dbReference type="EMBL" id="NFLJ01000019">
    <property type="protein sequence ID" value="OUQ34201.1"/>
    <property type="molecule type" value="Genomic_DNA"/>
</dbReference>
<gene>
    <name evidence="1" type="ORF">B5E75_07680</name>
</gene>
<name>A0A1Y4SZ20_9FIRM</name>
<dbReference type="AlphaFoldDB" id="A0A1Y4SZ20"/>
<organism evidence="1 2">
    <name type="scientific">Massilimicrobiota timonensis</name>
    <dbReference type="NCBI Taxonomy" id="1776392"/>
    <lineage>
        <taxon>Bacteria</taxon>
        <taxon>Bacillati</taxon>
        <taxon>Bacillota</taxon>
        <taxon>Erysipelotrichia</taxon>
        <taxon>Erysipelotrichales</taxon>
        <taxon>Erysipelotrichaceae</taxon>
        <taxon>Massilimicrobiota</taxon>
    </lineage>
</organism>
<comment type="caution">
    <text evidence="1">The sequence shown here is derived from an EMBL/GenBank/DDBJ whole genome shotgun (WGS) entry which is preliminary data.</text>
</comment>
<dbReference type="Proteomes" id="UP000195305">
    <property type="component" value="Unassembled WGS sequence"/>
</dbReference>
<protein>
    <submittedName>
        <fullName evidence="1">Uncharacterized protein</fullName>
    </submittedName>
</protein>
<evidence type="ECO:0000313" key="1">
    <source>
        <dbReference type="EMBL" id="OUQ34201.1"/>
    </source>
</evidence>